<organism evidence="1 2">
    <name type="scientific">Aspergillus melleus</name>
    <dbReference type="NCBI Taxonomy" id="138277"/>
    <lineage>
        <taxon>Eukaryota</taxon>
        <taxon>Fungi</taxon>
        <taxon>Dikarya</taxon>
        <taxon>Ascomycota</taxon>
        <taxon>Pezizomycotina</taxon>
        <taxon>Eurotiomycetes</taxon>
        <taxon>Eurotiomycetidae</taxon>
        <taxon>Eurotiales</taxon>
        <taxon>Aspergillaceae</taxon>
        <taxon>Aspergillus</taxon>
        <taxon>Aspergillus subgen. Circumdati</taxon>
    </lineage>
</organism>
<proteinExistence type="predicted"/>
<sequence>MAPETPSKHILIVGAGLAGLAVARLLTNAGISNIVFEASRENRSQGFSISLRDWGYSALLKALGDVSFRSLTRGVAPDRQIGGSGYVDLIMRDNATGDILVAPDPETQPSIVRANRNALRAWIADNGDETLDVRYGHKLKSVEGTTGDVTAIFENGARYRGSLVIAADGVHSADVVPAVVYHGEFRVPREEYDRLIRPLIGYSNILAGVGDGFNTPITVCNLTKKEAHLDWSYSRMACGEDDPLYRSSFPDSEEIPQPLLDELASRNLAHPWSHYLNAEAMRNHSVFRWTSRCVSMTKQDVEVGAGRGVVFIGDSWHAMPIFGGEGGCHALVDAVELAAALLRRDVHGLDRVMSAYYDGAWKRCSDAVRRSKGRFFVLHRPIAEWRQLAERKAP</sequence>
<accession>A0ACC3AP83</accession>
<gene>
    <name evidence="1" type="ORF">N8T08_001216</name>
</gene>
<dbReference type="EMBL" id="JAOPJF010000115">
    <property type="protein sequence ID" value="KAK1139160.1"/>
    <property type="molecule type" value="Genomic_DNA"/>
</dbReference>
<dbReference type="Proteomes" id="UP001177260">
    <property type="component" value="Unassembled WGS sequence"/>
</dbReference>
<evidence type="ECO:0000313" key="1">
    <source>
        <dbReference type="EMBL" id="KAK1139160.1"/>
    </source>
</evidence>
<name>A0ACC3AP83_9EURO</name>
<comment type="caution">
    <text evidence="1">The sequence shown here is derived from an EMBL/GenBank/DDBJ whole genome shotgun (WGS) entry which is preliminary data.</text>
</comment>
<keyword evidence="2" id="KW-1185">Reference proteome</keyword>
<protein>
    <submittedName>
        <fullName evidence="1">Uncharacterized protein</fullName>
    </submittedName>
</protein>
<reference evidence="1 2" key="1">
    <citation type="journal article" date="2023" name="ACS Omega">
        <title>Identification of the Neoaspergillic Acid Biosynthesis Gene Cluster by Establishing an In Vitro CRISPR-Ribonucleoprotein Genetic System in Aspergillus melleus.</title>
        <authorList>
            <person name="Yuan B."/>
            <person name="Grau M.F."/>
            <person name="Murata R.M."/>
            <person name="Torok T."/>
            <person name="Venkateswaran K."/>
            <person name="Stajich J.E."/>
            <person name="Wang C.C.C."/>
        </authorList>
    </citation>
    <scope>NUCLEOTIDE SEQUENCE [LARGE SCALE GENOMIC DNA]</scope>
    <source>
        <strain evidence="1 2">IMV 1140</strain>
    </source>
</reference>
<evidence type="ECO:0000313" key="2">
    <source>
        <dbReference type="Proteomes" id="UP001177260"/>
    </source>
</evidence>